<keyword evidence="2 3" id="KW-0472">Membrane</keyword>
<dbReference type="GO" id="GO:0016020">
    <property type="term" value="C:membrane"/>
    <property type="evidence" value="ECO:0007669"/>
    <property type="project" value="UniProtKB-SubCell"/>
</dbReference>
<dbReference type="InterPro" id="IPR036737">
    <property type="entry name" value="OmpA-like_sf"/>
</dbReference>
<organism evidence="5 6">
    <name type="scientific">Caulobacter vibrioides</name>
    <name type="common">Caulobacter crescentus</name>
    <dbReference type="NCBI Taxonomy" id="155892"/>
    <lineage>
        <taxon>Bacteria</taxon>
        <taxon>Pseudomonadati</taxon>
        <taxon>Pseudomonadota</taxon>
        <taxon>Alphaproteobacteria</taxon>
        <taxon>Caulobacterales</taxon>
        <taxon>Caulobacteraceae</taxon>
        <taxon>Caulobacter</taxon>
    </lineage>
</organism>
<dbReference type="Gene3D" id="3.30.1330.60">
    <property type="entry name" value="OmpA-like domain"/>
    <property type="match status" value="1"/>
</dbReference>
<evidence type="ECO:0000256" key="1">
    <source>
        <dbReference type="ARBA" id="ARBA00004370"/>
    </source>
</evidence>
<evidence type="ECO:0000256" key="2">
    <source>
        <dbReference type="ARBA" id="ARBA00023136"/>
    </source>
</evidence>
<accession>A0A258DG56</accession>
<dbReference type="PROSITE" id="PS51257">
    <property type="entry name" value="PROKAR_LIPOPROTEIN"/>
    <property type="match status" value="1"/>
</dbReference>
<protein>
    <submittedName>
        <fullName evidence="5">Flagellar motor protein MotB</fullName>
    </submittedName>
</protein>
<dbReference type="EMBL" id="NCDQ01000009">
    <property type="protein sequence ID" value="OYX06223.1"/>
    <property type="molecule type" value="Genomic_DNA"/>
</dbReference>
<dbReference type="Proteomes" id="UP000215616">
    <property type="component" value="Unassembled WGS sequence"/>
</dbReference>
<dbReference type="PROSITE" id="PS51123">
    <property type="entry name" value="OMPA_2"/>
    <property type="match status" value="1"/>
</dbReference>
<reference evidence="5 6" key="1">
    <citation type="submission" date="2017-03" db="EMBL/GenBank/DDBJ databases">
        <title>Lifting the veil on microbial sulfur biogeochemistry in mining wastewaters.</title>
        <authorList>
            <person name="Kantor R.S."/>
            <person name="Colenbrander Nelson T."/>
            <person name="Marshall S."/>
            <person name="Bennett D."/>
            <person name="Apte S."/>
            <person name="Camacho D."/>
            <person name="Thomas B.C."/>
            <person name="Warren L.A."/>
            <person name="Banfield J.F."/>
        </authorList>
    </citation>
    <scope>NUCLEOTIDE SEQUENCE [LARGE SCALE GENOMIC DNA]</scope>
    <source>
        <strain evidence="5">32-67-7</strain>
    </source>
</reference>
<dbReference type="InterPro" id="IPR006664">
    <property type="entry name" value="OMP_bac"/>
</dbReference>
<dbReference type="PRINTS" id="PR01021">
    <property type="entry name" value="OMPADOMAIN"/>
</dbReference>
<evidence type="ECO:0000256" key="3">
    <source>
        <dbReference type="PROSITE-ProRule" id="PRU00473"/>
    </source>
</evidence>
<name>A0A258DG56_CAUVI</name>
<proteinExistence type="predicted"/>
<comment type="caution">
    <text evidence="5">The sequence shown here is derived from an EMBL/GenBank/DDBJ whole genome shotgun (WGS) entry which is preliminary data.</text>
</comment>
<feature type="domain" description="OmpA-like" evidence="4">
    <location>
        <begin position="36"/>
        <end position="151"/>
    </location>
</feature>
<keyword evidence="5" id="KW-0282">Flagellum</keyword>
<gene>
    <name evidence="5" type="ORF">B7Z12_01205</name>
</gene>
<dbReference type="AlphaFoldDB" id="A0A258DG56"/>
<keyword evidence="5" id="KW-0969">Cilium</keyword>
<comment type="subcellular location">
    <subcellularLocation>
        <location evidence="1">Membrane</location>
    </subcellularLocation>
</comment>
<evidence type="ECO:0000313" key="5">
    <source>
        <dbReference type="EMBL" id="OYX06223.1"/>
    </source>
</evidence>
<evidence type="ECO:0000313" key="6">
    <source>
        <dbReference type="Proteomes" id="UP000215616"/>
    </source>
</evidence>
<dbReference type="SUPFAM" id="SSF103088">
    <property type="entry name" value="OmpA-like"/>
    <property type="match status" value="1"/>
</dbReference>
<keyword evidence="5" id="KW-0966">Cell projection</keyword>
<sequence>MKTLRTMIFSGIYLTLAGCAQTDGPFRALRKPVAAAPPVCMGFQSSIYFDRDSAALTREARMVLRSARAQAQGCVVRSVRVVGLADAVGAPAANLALSRRRAEAVSEALARVGFQEVHVDMAAVGDAGSVSASGVAAPLRRRADVLFELAPG</sequence>
<dbReference type="Pfam" id="PF00691">
    <property type="entry name" value="OmpA"/>
    <property type="match status" value="1"/>
</dbReference>
<evidence type="ECO:0000259" key="4">
    <source>
        <dbReference type="PROSITE" id="PS51123"/>
    </source>
</evidence>
<dbReference type="InterPro" id="IPR006665">
    <property type="entry name" value="OmpA-like"/>
</dbReference>